<dbReference type="GO" id="GO:0030091">
    <property type="term" value="P:protein repair"/>
    <property type="evidence" value="ECO:0007669"/>
    <property type="project" value="UniProtKB-UniRule"/>
</dbReference>
<dbReference type="EMBL" id="BMIF01000002">
    <property type="protein sequence ID" value="GGA59282.1"/>
    <property type="molecule type" value="Genomic_DNA"/>
</dbReference>
<dbReference type="SUPFAM" id="SSF53335">
    <property type="entry name" value="S-adenosyl-L-methionine-dependent methyltransferases"/>
    <property type="match status" value="1"/>
</dbReference>
<dbReference type="EC" id="2.1.1.77" evidence="7"/>
<accession>A0A916RL69</accession>
<dbReference type="Proteomes" id="UP000636264">
    <property type="component" value="Unassembled WGS sequence"/>
</dbReference>
<proteinExistence type="inferred from homology"/>
<reference evidence="8" key="2">
    <citation type="submission" date="2020-09" db="EMBL/GenBank/DDBJ databases">
        <authorList>
            <person name="Sun Q."/>
            <person name="Zhou Y."/>
        </authorList>
    </citation>
    <scope>NUCLEOTIDE SEQUENCE</scope>
    <source>
        <strain evidence="8">CGMCC 1.15320</strain>
    </source>
</reference>
<evidence type="ECO:0000313" key="8">
    <source>
        <dbReference type="EMBL" id="GGA59282.1"/>
    </source>
</evidence>
<organism evidence="8 9">
    <name type="scientific">Nitratireductor aestuarii</name>
    <dbReference type="NCBI Taxonomy" id="1735103"/>
    <lineage>
        <taxon>Bacteria</taxon>
        <taxon>Pseudomonadati</taxon>
        <taxon>Pseudomonadota</taxon>
        <taxon>Alphaproteobacteria</taxon>
        <taxon>Hyphomicrobiales</taxon>
        <taxon>Phyllobacteriaceae</taxon>
        <taxon>Nitratireductor</taxon>
    </lineage>
</organism>
<evidence type="ECO:0000256" key="7">
    <source>
        <dbReference type="HAMAP-Rule" id="MF_00090"/>
    </source>
</evidence>
<dbReference type="HAMAP" id="MF_00090">
    <property type="entry name" value="PIMT"/>
    <property type="match status" value="1"/>
</dbReference>
<evidence type="ECO:0000256" key="4">
    <source>
        <dbReference type="ARBA" id="ARBA00022603"/>
    </source>
</evidence>
<evidence type="ECO:0000256" key="1">
    <source>
        <dbReference type="ARBA" id="ARBA00004496"/>
    </source>
</evidence>
<keyword evidence="5 7" id="KW-0808">Transferase</keyword>
<evidence type="ECO:0000256" key="5">
    <source>
        <dbReference type="ARBA" id="ARBA00022679"/>
    </source>
</evidence>
<comment type="catalytic activity">
    <reaction evidence="7">
        <text>[protein]-L-isoaspartate + S-adenosyl-L-methionine = [protein]-L-isoaspartate alpha-methyl ester + S-adenosyl-L-homocysteine</text>
        <dbReference type="Rhea" id="RHEA:12705"/>
        <dbReference type="Rhea" id="RHEA-COMP:12143"/>
        <dbReference type="Rhea" id="RHEA-COMP:12144"/>
        <dbReference type="ChEBI" id="CHEBI:57856"/>
        <dbReference type="ChEBI" id="CHEBI:59789"/>
        <dbReference type="ChEBI" id="CHEBI:90596"/>
        <dbReference type="ChEBI" id="CHEBI:90598"/>
        <dbReference type="EC" id="2.1.1.77"/>
    </reaction>
</comment>
<keyword evidence="6 7" id="KW-0949">S-adenosyl-L-methionine</keyword>
<keyword evidence="4 7" id="KW-0489">Methyltransferase</keyword>
<evidence type="ECO:0000256" key="3">
    <source>
        <dbReference type="ARBA" id="ARBA00022490"/>
    </source>
</evidence>
<dbReference type="Pfam" id="PF01135">
    <property type="entry name" value="PCMT"/>
    <property type="match status" value="1"/>
</dbReference>
<sequence>MDFRDAREKMVEEQIASRGVRDQRVLAAMRMVPREVFVPTDQAEAAYDDCPLPIGSGQTISQPYIVAVMIEAAELKPDERVLDVGTGSGYAAAVMSRIASEVFTIERHAPLSDEARRKFDTLGYSNIHLCTGDGTKGWLEAAPFDAIVVAASGPAAPRALKDQLAIGGRLVVPVGNETQHLLRIRRTHESRFEEEDLGLVMFVRLIGEEGWKSDREGRG</sequence>
<dbReference type="NCBIfam" id="NF001453">
    <property type="entry name" value="PRK00312.1"/>
    <property type="match status" value="1"/>
</dbReference>
<dbReference type="CDD" id="cd02440">
    <property type="entry name" value="AdoMet_MTases"/>
    <property type="match status" value="1"/>
</dbReference>
<keyword evidence="3 7" id="KW-0963">Cytoplasm</keyword>
<dbReference type="PROSITE" id="PS01279">
    <property type="entry name" value="PCMT"/>
    <property type="match status" value="1"/>
</dbReference>
<evidence type="ECO:0000313" key="9">
    <source>
        <dbReference type="Proteomes" id="UP000636264"/>
    </source>
</evidence>
<feature type="active site" evidence="7">
    <location>
        <position position="61"/>
    </location>
</feature>
<protein>
    <recommendedName>
        <fullName evidence="7">Protein-L-isoaspartate O-methyltransferase</fullName>
        <ecNumber evidence="7">2.1.1.77</ecNumber>
    </recommendedName>
    <alternativeName>
        <fullName evidence="7">L-isoaspartyl protein carboxyl methyltransferase</fullName>
    </alternativeName>
    <alternativeName>
        <fullName evidence="7">Protein L-isoaspartyl methyltransferase</fullName>
    </alternativeName>
    <alternativeName>
        <fullName evidence="7">Protein-beta-aspartate methyltransferase</fullName>
        <shortName evidence="7">PIMT</shortName>
    </alternativeName>
</protein>
<dbReference type="PANTHER" id="PTHR11579">
    <property type="entry name" value="PROTEIN-L-ISOASPARTATE O-METHYLTRANSFERASE"/>
    <property type="match status" value="1"/>
</dbReference>
<dbReference type="Gene3D" id="3.40.50.150">
    <property type="entry name" value="Vaccinia Virus protein VP39"/>
    <property type="match status" value="1"/>
</dbReference>
<dbReference type="GO" id="GO:0004719">
    <property type="term" value="F:protein-L-isoaspartate (D-aspartate) O-methyltransferase activity"/>
    <property type="evidence" value="ECO:0007669"/>
    <property type="project" value="UniProtKB-UniRule"/>
</dbReference>
<evidence type="ECO:0000256" key="6">
    <source>
        <dbReference type="ARBA" id="ARBA00022691"/>
    </source>
</evidence>
<comment type="function">
    <text evidence="7">Catalyzes the methyl esterification of L-isoaspartyl residues in peptides and proteins that result from spontaneous decomposition of normal L-aspartyl and L-asparaginyl residues. It plays a role in the repair and/or degradation of damaged proteins.</text>
</comment>
<keyword evidence="9" id="KW-1185">Reference proteome</keyword>
<dbReference type="InterPro" id="IPR029063">
    <property type="entry name" value="SAM-dependent_MTases_sf"/>
</dbReference>
<name>A0A916RL69_9HYPH</name>
<dbReference type="FunFam" id="3.40.50.150:FF:000010">
    <property type="entry name" value="Protein-L-isoaspartate O-methyltransferase"/>
    <property type="match status" value="1"/>
</dbReference>
<comment type="similarity">
    <text evidence="2 7">Belongs to the methyltransferase superfamily. L-isoaspartyl/D-aspartyl protein methyltransferase family.</text>
</comment>
<reference evidence="8" key="1">
    <citation type="journal article" date="2014" name="Int. J. Syst. Evol. Microbiol.">
        <title>Complete genome sequence of Corynebacterium casei LMG S-19264T (=DSM 44701T), isolated from a smear-ripened cheese.</title>
        <authorList>
            <consortium name="US DOE Joint Genome Institute (JGI-PGF)"/>
            <person name="Walter F."/>
            <person name="Albersmeier A."/>
            <person name="Kalinowski J."/>
            <person name="Ruckert C."/>
        </authorList>
    </citation>
    <scope>NUCLEOTIDE SEQUENCE</scope>
    <source>
        <strain evidence="8">CGMCC 1.15320</strain>
    </source>
</reference>
<dbReference type="GO" id="GO:0032259">
    <property type="term" value="P:methylation"/>
    <property type="evidence" value="ECO:0007669"/>
    <property type="project" value="UniProtKB-KW"/>
</dbReference>
<dbReference type="GO" id="GO:0005737">
    <property type="term" value="C:cytoplasm"/>
    <property type="evidence" value="ECO:0007669"/>
    <property type="project" value="UniProtKB-SubCell"/>
</dbReference>
<dbReference type="PANTHER" id="PTHR11579:SF0">
    <property type="entry name" value="PROTEIN-L-ISOASPARTATE(D-ASPARTATE) O-METHYLTRANSFERASE"/>
    <property type="match status" value="1"/>
</dbReference>
<dbReference type="InterPro" id="IPR000682">
    <property type="entry name" value="PCMT"/>
</dbReference>
<evidence type="ECO:0000256" key="2">
    <source>
        <dbReference type="ARBA" id="ARBA00005369"/>
    </source>
</evidence>
<comment type="subcellular location">
    <subcellularLocation>
        <location evidence="1 7">Cytoplasm</location>
    </subcellularLocation>
</comment>
<comment type="caution">
    <text evidence="8">The sequence shown here is derived from an EMBL/GenBank/DDBJ whole genome shotgun (WGS) entry which is preliminary data.</text>
</comment>
<gene>
    <name evidence="7" type="primary">pcm</name>
    <name evidence="8" type="ORF">GCM10011385_11220</name>
</gene>
<dbReference type="AlphaFoldDB" id="A0A916RL69"/>
<dbReference type="NCBIfam" id="TIGR00080">
    <property type="entry name" value="pimt"/>
    <property type="match status" value="1"/>
</dbReference>
<dbReference type="RefSeq" id="WP_188719958.1">
    <property type="nucleotide sequence ID" value="NZ_BMIF01000002.1"/>
</dbReference>